<feature type="domain" description="LpxI N-terminal" evidence="2">
    <location>
        <begin position="3"/>
        <end position="125"/>
    </location>
</feature>
<dbReference type="Gene3D" id="3.40.140.80">
    <property type="match status" value="1"/>
</dbReference>
<dbReference type="InterPro" id="IPR010415">
    <property type="entry name" value="LpxI_C"/>
</dbReference>
<sequence length="271" mass="27786">MGRLAILSGDGALPVALSAAHPDALCVTFEGVAHQLTGAVETHRFERLGELFDALRAAGVTRVVMAGSMSRPPLDPAALDPFMIALAPRLMAAMQGGDDALLRLIISVIEDEGFEVLGAHELLDGLTAEAALLAGPEPDVTATADITRAAAILTALSPHDVGQGCVVGGGLVLGVETLQGTEFMLDTVTRTAPHLRRGAKGVFVKAAKAGQDLRVDMPAIGPDTVAQVAAAGLAGIAVQAGHVMVLERDRTIAAANEAGIFLLGQEFEGHS</sequence>
<dbReference type="Gene3D" id="3.40.50.20">
    <property type="match status" value="1"/>
</dbReference>
<dbReference type="EMBL" id="CYSF01000009">
    <property type="protein sequence ID" value="CUH84948.1"/>
    <property type="molecule type" value="Genomic_DNA"/>
</dbReference>
<dbReference type="AlphaFoldDB" id="A0A0P1GR87"/>
<evidence type="ECO:0000259" key="2">
    <source>
        <dbReference type="Pfam" id="PF17930"/>
    </source>
</evidence>
<evidence type="ECO:0008006" key="5">
    <source>
        <dbReference type="Google" id="ProtNLM"/>
    </source>
</evidence>
<proteinExistence type="predicted"/>
<dbReference type="PANTHER" id="PTHR39962">
    <property type="entry name" value="BLL4848 PROTEIN"/>
    <property type="match status" value="1"/>
</dbReference>
<organism evidence="3 4">
    <name type="scientific">Thalassovita mediterranea</name>
    <dbReference type="NCBI Taxonomy" id="340021"/>
    <lineage>
        <taxon>Bacteria</taxon>
        <taxon>Pseudomonadati</taxon>
        <taxon>Pseudomonadota</taxon>
        <taxon>Alphaproteobacteria</taxon>
        <taxon>Rhodobacterales</taxon>
        <taxon>Roseobacteraceae</taxon>
        <taxon>Thalassovita</taxon>
    </lineage>
</organism>
<keyword evidence="4" id="KW-1185">Reference proteome</keyword>
<evidence type="ECO:0000313" key="4">
    <source>
        <dbReference type="Proteomes" id="UP000051681"/>
    </source>
</evidence>
<dbReference type="Proteomes" id="UP000051681">
    <property type="component" value="Unassembled WGS sequence"/>
</dbReference>
<name>A0A0P1GR87_9RHOB</name>
<dbReference type="STRING" id="340021.TM5383_02169"/>
<protein>
    <recommendedName>
        <fullName evidence="5">UDP-2,3-diacylglucosamine pyrophosphatase LpxI</fullName>
    </recommendedName>
</protein>
<accession>A0A0P1GR87</accession>
<dbReference type="OrthoDB" id="9789836at2"/>
<feature type="domain" description="LpxI C-terminal" evidence="1">
    <location>
        <begin position="131"/>
        <end position="262"/>
    </location>
</feature>
<dbReference type="InterPro" id="IPR053174">
    <property type="entry name" value="LpxI"/>
</dbReference>
<gene>
    <name evidence="3" type="ORF">TM5383_02169</name>
</gene>
<evidence type="ECO:0000259" key="1">
    <source>
        <dbReference type="Pfam" id="PF06230"/>
    </source>
</evidence>
<dbReference type="Pfam" id="PF17930">
    <property type="entry name" value="LpxI_N"/>
    <property type="match status" value="1"/>
</dbReference>
<dbReference type="RefSeq" id="WP_058319031.1">
    <property type="nucleotide sequence ID" value="NZ_CYSF01000009.1"/>
</dbReference>
<dbReference type="InterPro" id="IPR043167">
    <property type="entry name" value="LpxI_C_sf"/>
</dbReference>
<dbReference type="InterPro" id="IPR041255">
    <property type="entry name" value="LpxI_N"/>
</dbReference>
<dbReference type="Pfam" id="PF06230">
    <property type="entry name" value="LpxI_C"/>
    <property type="match status" value="1"/>
</dbReference>
<reference evidence="3 4" key="1">
    <citation type="submission" date="2015-09" db="EMBL/GenBank/DDBJ databases">
        <authorList>
            <consortium name="Swine Surveillance"/>
        </authorList>
    </citation>
    <scope>NUCLEOTIDE SEQUENCE [LARGE SCALE GENOMIC DNA]</scope>
    <source>
        <strain evidence="3 4">CECT 8383</strain>
    </source>
</reference>
<dbReference type="PANTHER" id="PTHR39962:SF1">
    <property type="entry name" value="LPXI FAMILY PROTEIN"/>
    <property type="match status" value="1"/>
</dbReference>
<evidence type="ECO:0000313" key="3">
    <source>
        <dbReference type="EMBL" id="CUH84948.1"/>
    </source>
</evidence>